<proteinExistence type="predicted"/>
<name>A0ABV7D6C0_9PROT</name>
<keyword evidence="1" id="KW-0802">TPR repeat</keyword>
<organism evidence="2 3">
    <name type="scientific">Kordiimonas pumila</name>
    <dbReference type="NCBI Taxonomy" id="2161677"/>
    <lineage>
        <taxon>Bacteria</taxon>
        <taxon>Pseudomonadati</taxon>
        <taxon>Pseudomonadota</taxon>
        <taxon>Alphaproteobacteria</taxon>
        <taxon>Kordiimonadales</taxon>
        <taxon>Kordiimonadaceae</taxon>
        <taxon>Kordiimonas</taxon>
    </lineage>
</organism>
<dbReference type="SMART" id="SM00028">
    <property type="entry name" value="TPR"/>
    <property type="match status" value="5"/>
</dbReference>
<dbReference type="SUPFAM" id="SSF48452">
    <property type="entry name" value="TPR-like"/>
    <property type="match status" value="2"/>
</dbReference>
<feature type="repeat" description="TPR" evidence="1">
    <location>
        <begin position="314"/>
        <end position="347"/>
    </location>
</feature>
<comment type="caution">
    <text evidence="2">The sequence shown here is derived from an EMBL/GenBank/DDBJ whole genome shotgun (WGS) entry which is preliminary data.</text>
</comment>
<reference evidence="3" key="1">
    <citation type="journal article" date="2019" name="Int. J. Syst. Evol. Microbiol.">
        <title>The Global Catalogue of Microorganisms (GCM) 10K type strain sequencing project: providing services to taxonomists for standard genome sequencing and annotation.</title>
        <authorList>
            <consortium name="The Broad Institute Genomics Platform"/>
            <consortium name="The Broad Institute Genome Sequencing Center for Infectious Disease"/>
            <person name="Wu L."/>
            <person name="Ma J."/>
        </authorList>
    </citation>
    <scope>NUCLEOTIDE SEQUENCE [LARGE SCALE GENOMIC DNA]</scope>
    <source>
        <strain evidence="3">KCTC 62164</strain>
    </source>
</reference>
<evidence type="ECO:0000313" key="3">
    <source>
        <dbReference type="Proteomes" id="UP001595444"/>
    </source>
</evidence>
<dbReference type="InterPro" id="IPR011990">
    <property type="entry name" value="TPR-like_helical_dom_sf"/>
</dbReference>
<dbReference type="RefSeq" id="WP_194213915.1">
    <property type="nucleotide sequence ID" value="NZ_CP061205.1"/>
</dbReference>
<dbReference type="Pfam" id="PF12895">
    <property type="entry name" value="ANAPC3"/>
    <property type="match status" value="1"/>
</dbReference>
<dbReference type="Gene3D" id="1.25.40.10">
    <property type="entry name" value="Tetratricopeptide repeat domain"/>
    <property type="match status" value="3"/>
</dbReference>
<sequence length="449" mass="51148">MNFIKTIKSLPMALAAVAIVTATSLTVSGGSAVYAQEEQASQQETRKVPAMSLDIHKKVQKAQEALDLDDVVTAEALLQEALEKRNINDYERAVVWQIKAMISYGKEDTQGTIHAYEQILKYKDSIPVALELNIIYGLAQLYFTEEQYDKALKYVGIWEKQVDPSIISVSNQVFIAQLHYTLGDYKKSLDYLYAAINTAKSLDTVEVKENWYQLALSAHWELNQYDKVRDVLETLLINWPKPLYWIQLAGVYQELGEDKTSYSITEAAYKQGFLDDKEIQLLQMAQIQMAREAPIKCAWVLEKAFKEKRVEQNAKNLRTLGQCYMQANDYKKAIAPLTKSASLDADAALWLQIGQVQMQLDNMKGAVDAFDSAIEGFKKDKAKEAKEKLFTTTMMRGQALTELKRYDDARDAFADASKLADDRRDKKTITQWKSYLKAEEEREKMLTGR</sequence>
<accession>A0ABV7D6C0</accession>
<dbReference type="Proteomes" id="UP001595444">
    <property type="component" value="Unassembled WGS sequence"/>
</dbReference>
<dbReference type="EMBL" id="JBHRSL010000010">
    <property type="protein sequence ID" value="MFC3052420.1"/>
    <property type="molecule type" value="Genomic_DNA"/>
</dbReference>
<evidence type="ECO:0000256" key="1">
    <source>
        <dbReference type="PROSITE-ProRule" id="PRU00339"/>
    </source>
</evidence>
<gene>
    <name evidence="2" type="ORF">ACFOKA_10960</name>
</gene>
<keyword evidence="3" id="KW-1185">Reference proteome</keyword>
<dbReference type="PROSITE" id="PS50005">
    <property type="entry name" value="TPR"/>
    <property type="match status" value="1"/>
</dbReference>
<dbReference type="InterPro" id="IPR019734">
    <property type="entry name" value="TPR_rpt"/>
</dbReference>
<evidence type="ECO:0000313" key="2">
    <source>
        <dbReference type="EMBL" id="MFC3052420.1"/>
    </source>
</evidence>
<protein>
    <submittedName>
        <fullName evidence="2">Tetratricopeptide repeat protein</fullName>
    </submittedName>
</protein>